<dbReference type="SUPFAM" id="SSF52540">
    <property type="entry name" value="P-loop containing nucleoside triphosphate hydrolases"/>
    <property type="match status" value="1"/>
</dbReference>
<dbReference type="SMART" id="SM00382">
    <property type="entry name" value="AAA"/>
    <property type="match status" value="1"/>
</dbReference>
<evidence type="ECO:0000313" key="17">
    <source>
        <dbReference type="Proteomes" id="UP000249818"/>
    </source>
</evidence>
<evidence type="ECO:0000256" key="2">
    <source>
        <dbReference type="ARBA" id="ARBA00004515"/>
    </source>
</evidence>
<dbReference type="InterPro" id="IPR003439">
    <property type="entry name" value="ABC_transporter-like_ATP-bd"/>
</dbReference>
<comment type="subunit">
    <text evidence="14">Component of the lipopolysaccharide transport and assembly complex. The LptBFG transporter is composed of two ATP-binding proteins (LptB) and two transmembrane proteins (LptF and LptG).</text>
</comment>
<evidence type="ECO:0000256" key="13">
    <source>
        <dbReference type="ARBA" id="ARBA00024818"/>
    </source>
</evidence>
<dbReference type="InterPro" id="IPR017871">
    <property type="entry name" value="ABC_transporter-like_CS"/>
</dbReference>
<dbReference type="NCBIfam" id="TIGR04406">
    <property type="entry name" value="LPS_export_lptB"/>
    <property type="match status" value="1"/>
</dbReference>
<dbReference type="RefSeq" id="WP_122030353.1">
    <property type="nucleotide sequence ID" value="NZ_LS483254.1"/>
</dbReference>
<evidence type="ECO:0000313" key="16">
    <source>
        <dbReference type="EMBL" id="SQD92081.1"/>
    </source>
</evidence>
<evidence type="ECO:0000256" key="6">
    <source>
        <dbReference type="ARBA" id="ARBA00022475"/>
    </source>
</evidence>
<comment type="function">
    <text evidence="13">Part of the ABC transporter complex LptBFG involved in the translocation of lipopolysaccharide (LPS) from the inner membrane to the outer membrane. Probably responsible for energy coupling to the transport system.</text>
</comment>
<dbReference type="InterPro" id="IPR003593">
    <property type="entry name" value="AAA+_ATPase"/>
</dbReference>
<evidence type="ECO:0000256" key="12">
    <source>
        <dbReference type="ARBA" id="ARBA00023136"/>
    </source>
</evidence>
<evidence type="ECO:0000256" key="11">
    <source>
        <dbReference type="ARBA" id="ARBA00022967"/>
    </source>
</evidence>
<evidence type="ECO:0000256" key="7">
    <source>
        <dbReference type="ARBA" id="ARBA00022490"/>
    </source>
</evidence>
<dbReference type="GO" id="GO:0016887">
    <property type="term" value="F:ATP hydrolysis activity"/>
    <property type="evidence" value="ECO:0007669"/>
    <property type="project" value="InterPro"/>
</dbReference>
<evidence type="ECO:0000256" key="5">
    <source>
        <dbReference type="ARBA" id="ARBA00022448"/>
    </source>
</evidence>
<evidence type="ECO:0000256" key="10">
    <source>
        <dbReference type="ARBA" id="ARBA00022840"/>
    </source>
</evidence>
<dbReference type="GO" id="GO:0005737">
    <property type="term" value="C:cytoplasm"/>
    <property type="evidence" value="ECO:0007669"/>
    <property type="project" value="UniProtKB-SubCell"/>
</dbReference>
<dbReference type="EMBL" id="LS483254">
    <property type="protein sequence ID" value="SQD92081.1"/>
    <property type="molecule type" value="Genomic_DNA"/>
</dbReference>
<accession>A0A2X3KHM8</accession>
<dbReference type="PROSITE" id="PS00211">
    <property type="entry name" value="ABC_TRANSPORTER_1"/>
    <property type="match status" value="1"/>
</dbReference>
<keyword evidence="9" id="KW-0547">Nucleotide-binding</keyword>
<dbReference type="Proteomes" id="UP000249818">
    <property type="component" value="Chromosome BARAN1"/>
</dbReference>
<dbReference type="InterPro" id="IPR051120">
    <property type="entry name" value="ABC_AA/LPS_Transport"/>
</dbReference>
<comment type="similarity">
    <text evidence="3">Belongs to the ABC transporter superfamily. Outer membrane lipopolysaccharide export (TC 1.B.42) family.</text>
</comment>
<evidence type="ECO:0000256" key="8">
    <source>
        <dbReference type="ARBA" id="ARBA00022519"/>
    </source>
</evidence>
<evidence type="ECO:0000259" key="15">
    <source>
        <dbReference type="PROSITE" id="PS50893"/>
    </source>
</evidence>
<dbReference type="InterPro" id="IPR027417">
    <property type="entry name" value="P-loop_NTPase"/>
</dbReference>
<dbReference type="Pfam" id="PF00005">
    <property type="entry name" value="ABC_tran"/>
    <property type="match status" value="1"/>
</dbReference>
<keyword evidence="6" id="KW-1003">Cell membrane</keyword>
<comment type="subcellular location">
    <subcellularLocation>
        <location evidence="2">Cell inner membrane</location>
        <topology evidence="2">Peripheral membrane protein</topology>
        <orientation evidence="2">Cytoplasmic side</orientation>
    </subcellularLocation>
    <subcellularLocation>
        <location evidence="1">Cytoplasm</location>
    </subcellularLocation>
</comment>
<keyword evidence="17" id="KW-1185">Reference proteome</keyword>
<keyword evidence="7" id="KW-0963">Cytoplasm</keyword>
<keyword evidence="12" id="KW-0472">Membrane</keyword>
<evidence type="ECO:0000256" key="1">
    <source>
        <dbReference type="ARBA" id="ARBA00004496"/>
    </source>
</evidence>
<dbReference type="GO" id="GO:0043190">
    <property type="term" value="C:ATP-binding cassette (ABC) transporter complex"/>
    <property type="evidence" value="ECO:0007669"/>
    <property type="project" value="InterPro"/>
</dbReference>
<protein>
    <recommendedName>
        <fullName evidence="4">Lipopolysaccharide export system ATP-binding protein LptB</fullName>
    </recommendedName>
</protein>
<dbReference type="PANTHER" id="PTHR45772:SF10">
    <property type="entry name" value="LIPOPOLYSACCHARIDE EXPORT SYSTEM ATP-BINDING PROTEIN LPTB"/>
    <property type="match status" value="1"/>
</dbReference>
<dbReference type="KEGG" id="bana:BARAN1_0056"/>
<keyword evidence="10 16" id="KW-0067">ATP-binding</keyword>
<dbReference type="GO" id="GO:0055085">
    <property type="term" value="P:transmembrane transport"/>
    <property type="evidence" value="ECO:0007669"/>
    <property type="project" value="InterPro"/>
</dbReference>
<keyword evidence="5" id="KW-0813">Transport</keyword>
<evidence type="ECO:0000256" key="4">
    <source>
        <dbReference type="ARBA" id="ARBA00017803"/>
    </source>
</evidence>
<organism evidence="16 17">
    <name type="scientific">Candidatus Bipolaricaulis anaerobius</name>
    <dbReference type="NCBI Taxonomy" id="2026885"/>
    <lineage>
        <taxon>Bacteria</taxon>
        <taxon>Candidatus Bipolaricaulota</taxon>
        <taxon>Candidatus Bipolaricaulia</taxon>
        <taxon>Candidatus Bipolaricaulales</taxon>
        <taxon>Candidatus Bipolaricaulaceae</taxon>
        <taxon>Candidatus Bipolaricaulis</taxon>
    </lineage>
</organism>
<dbReference type="PROSITE" id="PS50893">
    <property type="entry name" value="ABC_TRANSPORTER_2"/>
    <property type="match status" value="1"/>
</dbReference>
<keyword evidence="8" id="KW-0997">Cell inner membrane</keyword>
<dbReference type="InterPro" id="IPR030921">
    <property type="entry name" value="LPS_export_LptB"/>
</dbReference>
<dbReference type="GO" id="GO:0005524">
    <property type="term" value="F:ATP binding"/>
    <property type="evidence" value="ECO:0007669"/>
    <property type="project" value="UniProtKB-KW"/>
</dbReference>
<evidence type="ECO:0000256" key="9">
    <source>
        <dbReference type="ARBA" id="ARBA00022741"/>
    </source>
</evidence>
<gene>
    <name evidence="16" type="primary">lptB</name>
    <name evidence="16" type="ORF">BARAN1_0056</name>
</gene>
<feature type="domain" description="ABC transporter" evidence="15">
    <location>
        <begin position="5"/>
        <end position="234"/>
    </location>
</feature>
<dbReference type="OrthoDB" id="9805514at2"/>
<name>A0A2X3KHM8_9BACT</name>
<proteinExistence type="inferred from homology"/>
<dbReference type="InterPro" id="IPR032823">
    <property type="entry name" value="BCA_ABC_TP_C"/>
</dbReference>
<evidence type="ECO:0000256" key="14">
    <source>
        <dbReference type="ARBA" id="ARBA00026081"/>
    </source>
</evidence>
<dbReference type="Gene3D" id="3.40.50.300">
    <property type="entry name" value="P-loop containing nucleotide triphosphate hydrolases"/>
    <property type="match status" value="1"/>
</dbReference>
<keyword evidence="16" id="KW-0378">Hydrolase</keyword>
<evidence type="ECO:0000256" key="3">
    <source>
        <dbReference type="ARBA" id="ARBA00010865"/>
    </source>
</evidence>
<dbReference type="Pfam" id="PF12399">
    <property type="entry name" value="BCA_ABC_TP_C"/>
    <property type="match status" value="1"/>
</dbReference>
<reference evidence="17" key="1">
    <citation type="submission" date="2018-05" db="EMBL/GenBank/DDBJ databases">
        <authorList>
            <person name="Hao L."/>
        </authorList>
    </citation>
    <scope>NUCLEOTIDE SEQUENCE [LARGE SCALE GENOMIC DNA]</scope>
</reference>
<keyword evidence="11" id="KW-1278">Translocase</keyword>
<dbReference type="PANTHER" id="PTHR45772">
    <property type="entry name" value="CONSERVED COMPONENT OF ABC TRANSPORTER FOR NATURAL AMINO ACIDS-RELATED"/>
    <property type="match status" value="1"/>
</dbReference>
<sequence length="238" mass="25679">MSELLEGLDLVRSFGRRRAVDGLTVLFRAGEVTGLLGPNGAGKTTTLYLLVGFLRPTSGTVRLDGRDITRLPFYLRARAGIHYLPQEPSVFLRSTVRGNLRLALEGLRLPWNGQVEAVVGELGLTGLLSRPVGELSAGERRKVEVARALVAQPTFLLLDEPFSGVDPLTVAELAALLRRLAGSGIGIAICDHNVRDTLRTTDRTYLIHRGELLCAGTPSEVLANPAARLAYLGEAFSL</sequence>
<dbReference type="AlphaFoldDB" id="A0A2X3KHM8"/>